<organism evidence="14 15">
    <name type="scientific">Triplophysa tibetana</name>
    <dbReference type="NCBI Taxonomy" id="1572043"/>
    <lineage>
        <taxon>Eukaryota</taxon>
        <taxon>Metazoa</taxon>
        <taxon>Chordata</taxon>
        <taxon>Craniata</taxon>
        <taxon>Vertebrata</taxon>
        <taxon>Euteleostomi</taxon>
        <taxon>Actinopterygii</taxon>
        <taxon>Neopterygii</taxon>
        <taxon>Teleostei</taxon>
        <taxon>Ostariophysi</taxon>
        <taxon>Cypriniformes</taxon>
        <taxon>Nemacheilidae</taxon>
        <taxon>Triplophysa</taxon>
    </lineage>
</organism>
<dbReference type="Proteomes" id="UP000324632">
    <property type="component" value="Chromosome 2"/>
</dbReference>
<evidence type="ECO:0000256" key="11">
    <source>
        <dbReference type="ARBA" id="ARBA00023306"/>
    </source>
</evidence>
<keyword evidence="11" id="KW-0131">Cell cycle</keyword>
<protein>
    <recommendedName>
        <fullName evidence="3">Protein BANP</fullName>
    </recommendedName>
</protein>
<evidence type="ECO:0000256" key="4">
    <source>
        <dbReference type="ARBA" id="ARBA00022491"/>
    </source>
</evidence>
<gene>
    <name evidence="14" type="ORF">E1301_Tti003460</name>
</gene>
<dbReference type="PANTHER" id="PTHR16243:SF2">
    <property type="entry name" value="PROTEIN BANP"/>
    <property type="match status" value="1"/>
</dbReference>
<dbReference type="SMART" id="SM01025">
    <property type="entry name" value="BEN"/>
    <property type="match status" value="1"/>
</dbReference>
<evidence type="ECO:0000256" key="5">
    <source>
        <dbReference type="ARBA" id="ARBA00022853"/>
    </source>
</evidence>
<evidence type="ECO:0000256" key="12">
    <source>
        <dbReference type="SAM" id="MobiDB-lite"/>
    </source>
</evidence>
<keyword evidence="4" id="KW-0678">Repressor</keyword>
<keyword evidence="10" id="KW-0539">Nucleus</keyword>
<evidence type="ECO:0000259" key="13">
    <source>
        <dbReference type="PROSITE" id="PS51457"/>
    </source>
</evidence>
<dbReference type="GO" id="GO:0006325">
    <property type="term" value="P:chromatin organization"/>
    <property type="evidence" value="ECO:0007669"/>
    <property type="project" value="UniProtKB-KW"/>
</dbReference>
<comment type="caution">
    <text evidence="14">The sequence shown here is derived from an EMBL/GenBank/DDBJ whole genome shotgun (WGS) entry which is preliminary data.</text>
</comment>
<keyword evidence="8" id="KW-0238">DNA-binding</keyword>
<feature type="compositionally biased region" description="Low complexity" evidence="12">
    <location>
        <begin position="198"/>
        <end position="214"/>
    </location>
</feature>
<feature type="region of interest" description="Disordered" evidence="12">
    <location>
        <begin position="186"/>
        <end position="214"/>
    </location>
</feature>
<evidence type="ECO:0000256" key="6">
    <source>
        <dbReference type="ARBA" id="ARBA00023015"/>
    </source>
</evidence>
<name>A0A5A9PT09_9TELE</name>
<feature type="compositionally biased region" description="Polar residues" evidence="12">
    <location>
        <begin position="353"/>
        <end position="368"/>
    </location>
</feature>
<dbReference type="FunFam" id="1.10.10.2590:FF:000001">
    <property type="entry name" value="protein BANP isoform X1"/>
    <property type="match status" value="1"/>
</dbReference>
<evidence type="ECO:0000256" key="3">
    <source>
        <dbReference type="ARBA" id="ARBA00015794"/>
    </source>
</evidence>
<dbReference type="InterPro" id="IPR018379">
    <property type="entry name" value="BEN_domain"/>
</dbReference>
<keyword evidence="5" id="KW-0156">Chromatin regulator</keyword>
<dbReference type="Pfam" id="PF10523">
    <property type="entry name" value="BEN"/>
    <property type="match status" value="1"/>
</dbReference>
<reference evidence="14 15" key="1">
    <citation type="journal article" date="2019" name="Mol. Ecol. Resour.">
        <title>Chromosome-level genome assembly of Triplophysa tibetana, a fish adapted to the harsh high-altitude environment of the Tibetan Plateau.</title>
        <authorList>
            <person name="Yang X."/>
            <person name="Liu H."/>
            <person name="Ma Z."/>
            <person name="Zou Y."/>
            <person name="Zou M."/>
            <person name="Mao Y."/>
            <person name="Li X."/>
            <person name="Wang H."/>
            <person name="Chen T."/>
            <person name="Wang W."/>
            <person name="Yang R."/>
        </authorList>
    </citation>
    <scope>NUCLEOTIDE SEQUENCE [LARGE SCALE GENOMIC DNA]</scope>
    <source>
        <strain evidence="14">TTIB1903HZAU</strain>
        <tissue evidence="14">Muscle</tissue>
    </source>
</reference>
<evidence type="ECO:0000256" key="1">
    <source>
        <dbReference type="ARBA" id="ARBA00004123"/>
    </source>
</evidence>
<keyword evidence="9" id="KW-0804">Transcription</keyword>
<dbReference type="AlphaFoldDB" id="A0A5A9PT09"/>
<dbReference type="EMBL" id="SOYY01000002">
    <property type="protein sequence ID" value="KAA0724189.1"/>
    <property type="molecule type" value="Genomic_DNA"/>
</dbReference>
<evidence type="ECO:0000313" key="14">
    <source>
        <dbReference type="EMBL" id="KAA0724189.1"/>
    </source>
</evidence>
<dbReference type="GO" id="GO:0042177">
    <property type="term" value="P:negative regulation of protein catabolic process"/>
    <property type="evidence" value="ECO:0007669"/>
    <property type="project" value="TreeGrafter"/>
</dbReference>
<evidence type="ECO:0000256" key="9">
    <source>
        <dbReference type="ARBA" id="ARBA00023163"/>
    </source>
</evidence>
<feature type="domain" description="BEN" evidence="13">
    <location>
        <begin position="240"/>
        <end position="336"/>
    </location>
</feature>
<dbReference type="GO" id="GO:0034504">
    <property type="term" value="P:protein localization to nucleus"/>
    <property type="evidence" value="ECO:0007669"/>
    <property type="project" value="TreeGrafter"/>
</dbReference>
<evidence type="ECO:0000256" key="7">
    <source>
        <dbReference type="ARBA" id="ARBA00023054"/>
    </source>
</evidence>
<evidence type="ECO:0000256" key="10">
    <source>
        <dbReference type="ARBA" id="ARBA00023242"/>
    </source>
</evidence>
<comment type="subcellular location">
    <subcellularLocation>
        <location evidence="1">Nucleus</location>
    </subcellularLocation>
</comment>
<proteinExistence type="inferred from homology"/>
<accession>A0A5A9PT09</accession>
<feature type="region of interest" description="Disordered" evidence="12">
    <location>
        <begin position="19"/>
        <end position="42"/>
    </location>
</feature>
<sequence length="528" mass="58353">MMSDQDLVEIVQIAVDDLNHEGHGDDLDNDEDDHPGRKRARMDSGHEASLKVAFLFHFMWFRILIAILLSVSQAICQRLDSMETKLHLLEATCRGLGEKLDTLGKNQGAIQVLVIINYKLYYLTHSWFVFALSVVPQTNVIVSGDRSKTMKEEIVSRPADSLENLLSNTVGRGRQKTIVLKVPVHEEIHDDQESGSETSDSVSNSGQQSSQNTNNVTLITLNSEEDFPTGTWLGDENNPEMRVRSPVSSSDMLHISTNCRTAEKMALTLLDYLFHREVQAVSNLSGQGKHGKKQLDPLMIYGIRCHLFHKFSITESDWYRIKQSIDSKCRTAWRRKQRGQSLAVKSFSRRTRSSQNSSDGVSAGETSAIETSTQQALHYALTGATQQVQIHRIGEDGQVQVIPQGHLHIAQVPQGEQVQITQDSEGNLQIHQVHVGQDGQVNVLRGPQLIAVASADGNGGVDASPLQANDIQVQYVQLGPVTDHTGVQAEGLTPALQAEIDVKEAIQLQQAENGEVVQIQMPVNTVNT</sequence>
<evidence type="ECO:0000256" key="2">
    <source>
        <dbReference type="ARBA" id="ARBA00009735"/>
    </source>
</evidence>
<dbReference type="PANTHER" id="PTHR16243">
    <property type="entry name" value="BTG3-ASSOCIATED NUCLEAR PROTEIN BANP"/>
    <property type="match status" value="1"/>
</dbReference>
<dbReference type="InterPro" id="IPR042343">
    <property type="entry name" value="BANP"/>
</dbReference>
<evidence type="ECO:0000256" key="8">
    <source>
        <dbReference type="ARBA" id="ARBA00023125"/>
    </source>
</evidence>
<keyword evidence="15" id="KW-1185">Reference proteome</keyword>
<comment type="similarity">
    <text evidence="2">Belongs to the BANP/SMAR1 family.</text>
</comment>
<keyword evidence="6" id="KW-0805">Transcription regulation</keyword>
<dbReference type="PROSITE" id="PS51457">
    <property type="entry name" value="BEN"/>
    <property type="match status" value="1"/>
</dbReference>
<dbReference type="GO" id="GO:0003677">
    <property type="term" value="F:DNA binding"/>
    <property type="evidence" value="ECO:0007669"/>
    <property type="project" value="UniProtKB-KW"/>
</dbReference>
<keyword evidence="7" id="KW-0175">Coiled coil</keyword>
<dbReference type="GO" id="GO:0005634">
    <property type="term" value="C:nucleus"/>
    <property type="evidence" value="ECO:0007669"/>
    <property type="project" value="UniProtKB-SubCell"/>
</dbReference>
<feature type="region of interest" description="Disordered" evidence="12">
    <location>
        <begin position="343"/>
        <end position="368"/>
    </location>
</feature>
<dbReference type="Gene3D" id="1.10.10.2590">
    <property type="entry name" value="BEN domain"/>
    <property type="match status" value="1"/>
</dbReference>
<evidence type="ECO:0000313" key="15">
    <source>
        <dbReference type="Proteomes" id="UP000324632"/>
    </source>
</evidence>